<sequence length="81" mass="9780">MERICFCLSDHPRRVLLTVFLLLSPLFSYFILYPFNIESDIRRGFAQKDGRSTEEFKNARMAFIYFTSVFFKYSFYSFKTD</sequence>
<evidence type="ECO:0000256" key="1">
    <source>
        <dbReference type="SAM" id="Phobius"/>
    </source>
</evidence>
<keyword evidence="1" id="KW-1133">Transmembrane helix</keyword>
<evidence type="ECO:0000313" key="2">
    <source>
        <dbReference type="Proteomes" id="UP000095283"/>
    </source>
</evidence>
<dbReference type="Proteomes" id="UP000095283">
    <property type="component" value="Unplaced"/>
</dbReference>
<keyword evidence="1" id="KW-0472">Membrane</keyword>
<dbReference type="AlphaFoldDB" id="A0A1I7X8D9"/>
<proteinExistence type="predicted"/>
<protein>
    <submittedName>
        <fullName evidence="3">Uncharacterized protein</fullName>
    </submittedName>
</protein>
<organism evidence="2 3">
    <name type="scientific">Heterorhabditis bacteriophora</name>
    <name type="common">Entomopathogenic nematode worm</name>
    <dbReference type="NCBI Taxonomy" id="37862"/>
    <lineage>
        <taxon>Eukaryota</taxon>
        <taxon>Metazoa</taxon>
        <taxon>Ecdysozoa</taxon>
        <taxon>Nematoda</taxon>
        <taxon>Chromadorea</taxon>
        <taxon>Rhabditida</taxon>
        <taxon>Rhabditina</taxon>
        <taxon>Rhabditomorpha</taxon>
        <taxon>Strongyloidea</taxon>
        <taxon>Heterorhabditidae</taxon>
        <taxon>Heterorhabditis</taxon>
    </lineage>
</organism>
<evidence type="ECO:0000313" key="3">
    <source>
        <dbReference type="WBParaSite" id="Hba_13910"/>
    </source>
</evidence>
<feature type="transmembrane region" description="Helical" evidence="1">
    <location>
        <begin position="15"/>
        <end position="37"/>
    </location>
</feature>
<reference evidence="3" key="1">
    <citation type="submission" date="2016-11" db="UniProtKB">
        <authorList>
            <consortium name="WormBaseParasite"/>
        </authorList>
    </citation>
    <scope>IDENTIFICATION</scope>
</reference>
<keyword evidence="2" id="KW-1185">Reference proteome</keyword>
<accession>A0A1I7X8D9</accession>
<feature type="transmembrane region" description="Helical" evidence="1">
    <location>
        <begin position="58"/>
        <end position="76"/>
    </location>
</feature>
<name>A0A1I7X8D9_HETBA</name>
<dbReference type="WBParaSite" id="Hba_13910">
    <property type="protein sequence ID" value="Hba_13910"/>
    <property type="gene ID" value="Hba_13910"/>
</dbReference>
<keyword evidence="1" id="KW-0812">Transmembrane</keyword>